<accession>A0AAD4BUY5</accession>
<feature type="chain" id="PRO_5042180845" description="Secreted protein" evidence="1">
    <location>
        <begin position="17"/>
        <end position="104"/>
    </location>
</feature>
<name>A0AAD4BUY5_BOLED</name>
<organism evidence="2 3">
    <name type="scientific">Boletus edulis BED1</name>
    <dbReference type="NCBI Taxonomy" id="1328754"/>
    <lineage>
        <taxon>Eukaryota</taxon>
        <taxon>Fungi</taxon>
        <taxon>Dikarya</taxon>
        <taxon>Basidiomycota</taxon>
        <taxon>Agaricomycotina</taxon>
        <taxon>Agaricomycetes</taxon>
        <taxon>Agaricomycetidae</taxon>
        <taxon>Boletales</taxon>
        <taxon>Boletineae</taxon>
        <taxon>Boletaceae</taxon>
        <taxon>Boletoideae</taxon>
        <taxon>Boletus</taxon>
    </lineage>
</organism>
<reference evidence="2" key="2">
    <citation type="journal article" date="2020" name="Nat. Commun.">
        <title>Large-scale genome sequencing of mycorrhizal fungi provides insights into the early evolution of symbiotic traits.</title>
        <authorList>
            <person name="Miyauchi S."/>
            <person name="Kiss E."/>
            <person name="Kuo A."/>
            <person name="Drula E."/>
            <person name="Kohler A."/>
            <person name="Sanchez-Garcia M."/>
            <person name="Morin E."/>
            <person name="Andreopoulos B."/>
            <person name="Barry K.W."/>
            <person name="Bonito G."/>
            <person name="Buee M."/>
            <person name="Carver A."/>
            <person name="Chen C."/>
            <person name="Cichocki N."/>
            <person name="Clum A."/>
            <person name="Culley D."/>
            <person name="Crous P.W."/>
            <person name="Fauchery L."/>
            <person name="Girlanda M."/>
            <person name="Hayes R.D."/>
            <person name="Keri Z."/>
            <person name="LaButti K."/>
            <person name="Lipzen A."/>
            <person name="Lombard V."/>
            <person name="Magnuson J."/>
            <person name="Maillard F."/>
            <person name="Murat C."/>
            <person name="Nolan M."/>
            <person name="Ohm R.A."/>
            <person name="Pangilinan J."/>
            <person name="Pereira M.F."/>
            <person name="Perotto S."/>
            <person name="Peter M."/>
            <person name="Pfister S."/>
            <person name="Riley R."/>
            <person name="Sitrit Y."/>
            <person name="Stielow J.B."/>
            <person name="Szollosi G."/>
            <person name="Zifcakova L."/>
            <person name="Stursova M."/>
            <person name="Spatafora J.W."/>
            <person name="Tedersoo L."/>
            <person name="Vaario L.M."/>
            <person name="Yamada A."/>
            <person name="Yan M."/>
            <person name="Wang P."/>
            <person name="Xu J."/>
            <person name="Bruns T."/>
            <person name="Baldrian P."/>
            <person name="Vilgalys R."/>
            <person name="Dunand C."/>
            <person name="Henrissat B."/>
            <person name="Grigoriev I.V."/>
            <person name="Hibbett D."/>
            <person name="Nagy L.G."/>
            <person name="Martin F.M."/>
        </authorList>
    </citation>
    <scope>NUCLEOTIDE SEQUENCE</scope>
    <source>
        <strain evidence="2">BED1</strain>
    </source>
</reference>
<keyword evidence="3" id="KW-1185">Reference proteome</keyword>
<proteinExistence type="predicted"/>
<evidence type="ECO:0000313" key="3">
    <source>
        <dbReference type="Proteomes" id="UP001194468"/>
    </source>
</evidence>
<comment type="caution">
    <text evidence="2">The sequence shown here is derived from an EMBL/GenBank/DDBJ whole genome shotgun (WGS) entry which is preliminary data.</text>
</comment>
<keyword evidence="1" id="KW-0732">Signal</keyword>
<reference evidence="2" key="1">
    <citation type="submission" date="2019-10" db="EMBL/GenBank/DDBJ databases">
        <authorList>
            <consortium name="DOE Joint Genome Institute"/>
            <person name="Kuo A."/>
            <person name="Miyauchi S."/>
            <person name="Kiss E."/>
            <person name="Drula E."/>
            <person name="Kohler A."/>
            <person name="Sanchez-Garcia M."/>
            <person name="Andreopoulos B."/>
            <person name="Barry K.W."/>
            <person name="Bonito G."/>
            <person name="Buee M."/>
            <person name="Carver A."/>
            <person name="Chen C."/>
            <person name="Cichocki N."/>
            <person name="Clum A."/>
            <person name="Culley D."/>
            <person name="Crous P.W."/>
            <person name="Fauchery L."/>
            <person name="Girlanda M."/>
            <person name="Hayes R."/>
            <person name="Keri Z."/>
            <person name="LaButti K."/>
            <person name="Lipzen A."/>
            <person name="Lombard V."/>
            <person name="Magnuson J."/>
            <person name="Maillard F."/>
            <person name="Morin E."/>
            <person name="Murat C."/>
            <person name="Nolan M."/>
            <person name="Ohm R."/>
            <person name="Pangilinan J."/>
            <person name="Pereira M."/>
            <person name="Perotto S."/>
            <person name="Peter M."/>
            <person name="Riley R."/>
            <person name="Sitrit Y."/>
            <person name="Stielow B."/>
            <person name="Szollosi G."/>
            <person name="Zifcakova L."/>
            <person name="Stursova M."/>
            <person name="Spatafora J.W."/>
            <person name="Tedersoo L."/>
            <person name="Vaario L.-M."/>
            <person name="Yamada A."/>
            <person name="Yan M."/>
            <person name="Wang P."/>
            <person name="Xu J."/>
            <person name="Bruns T."/>
            <person name="Baldrian P."/>
            <person name="Vilgalys R."/>
            <person name="Henrissat B."/>
            <person name="Grigoriev I.V."/>
            <person name="Hibbett D."/>
            <person name="Nagy L.G."/>
            <person name="Martin F.M."/>
        </authorList>
    </citation>
    <scope>NUCLEOTIDE SEQUENCE</scope>
    <source>
        <strain evidence="2">BED1</strain>
    </source>
</reference>
<evidence type="ECO:0008006" key="4">
    <source>
        <dbReference type="Google" id="ProtNLM"/>
    </source>
</evidence>
<protein>
    <recommendedName>
        <fullName evidence="4">Secreted protein</fullName>
    </recommendedName>
</protein>
<gene>
    <name evidence="2" type="ORF">L210DRAFT_2188753</name>
</gene>
<sequence>MTAMALCLCIVVTTSSRTTNIYRGQTRAIKEFSPTTWLDILLWREETHSSEFVTMLPHHSRRAQMMKRTLTRTLTSQSTMNPHCPLNLHRCHTQSLFKRHERTM</sequence>
<evidence type="ECO:0000256" key="1">
    <source>
        <dbReference type="SAM" id="SignalP"/>
    </source>
</evidence>
<dbReference type="EMBL" id="WHUW01000013">
    <property type="protein sequence ID" value="KAF8439903.1"/>
    <property type="molecule type" value="Genomic_DNA"/>
</dbReference>
<evidence type="ECO:0000313" key="2">
    <source>
        <dbReference type="EMBL" id="KAF8439903.1"/>
    </source>
</evidence>
<feature type="signal peptide" evidence="1">
    <location>
        <begin position="1"/>
        <end position="16"/>
    </location>
</feature>
<dbReference type="AlphaFoldDB" id="A0AAD4BUY5"/>
<dbReference type="Proteomes" id="UP001194468">
    <property type="component" value="Unassembled WGS sequence"/>
</dbReference>